<gene>
    <name evidence="2" type="ORF">FOZ63_023441</name>
</gene>
<proteinExistence type="predicted"/>
<name>A0A7J6TPD8_PEROL</name>
<reference evidence="2 3" key="1">
    <citation type="submission" date="2020-04" db="EMBL/GenBank/DDBJ databases">
        <title>Perkinsus olseni comparative genomics.</title>
        <authorList>
            <person name="Bogema D.R."/>
        </authorList>
    </citation>
    <scope>NUCLEOTIDE SEQUENCE [LARGE SCALE GENOMIC DNA]</scope>
    <source>
        <strain evidence="2 3">ATCC PRA-207</strain>
    </source>
</reference>
<evidence type="ECO:0000313" key="3">
    <source>
        <dbReference type="Proteomes" id="UP000553632"/>
    </source>
</evidence>
<feature type="region of interest" description="Disordered" evidence="1">
    <location>
        <begin position="1"/>
        <end position="93"/>
    </location>
</feature>
<feature type="compositionally biased region" description="Basic and acidic residues" evidence="1">
    <location>
        <begin position="69"/>
        <end position="81"/>
    </location>
</feature>
<evidence type="ECO:0000313" key="2">
    <source>
        <dbReference type="EMBL" id="KAF4746226.1"/>
    </source>
</evidence>
<sequence length="171" mass="18919">EGDQSAVEPMRVVGGSEPKVGDRFTDKDATEVRGGRNDEPSGISRRDTPVGMTEGSEAKITDDGQGLLREGEREKIRKAAETGRAPPGGPYQITGTTPLSLFKTHVSVISSSRGWSKVHEYYYLAHHIEARLWIDIVTANRMLLKNPLRRDSYSGAVDDIWRALERRAGKN</sequence>
<dbReference type="Proteomes" id="UP000553632">
    <property type="component" value="Unassembled WGS sequence"/>
</dbReference>
<protein>
    <submittedName>
        <fullName evidence="2">Uncharacterized protein</fullName>
    </submittedName>
</protein>
<evidence type="ECO:0000256" key="1">
    <source>
        <dbReference type="SAM" id="MobiDB-lite"/>
    </source>
</evidence>
<feature type="non-terminal residue" evidence="2">
    <location>
        <position position="1"/>
    </location>
</feature>
<accession>A0A7J6TPD8</accession>
<feature type="compositionally biased region" description="Basic and acidic residues" evidence="1">
    <location>
        <begin position="19"/>
        <end position="48"/>
    </location>
</feature>
<organism evidence="2 3">
    <name type="scientific">Perkinsus olseni</name>
    <name type="common">Perkinsus atlanticus</name>
    <dbReference type="NCBI Taxonomy" id="32597"/>
    <lineage>
        <taxon>Eukaryota</taxon>
        <taxon>Sar</taxon>
        <taxon>Alveolata</taxon>
        <taxon>Perkinsozoa</taxon>
        <taxon>Perkinsea</taxon>
        <taxon>Perkinsida</taxon>
        <taxon>Perkinsidae</taxon>
        <taxon>Perkinsus</taxon>
    </lineage>
</organism>
<dbReference type="AlphaFoldDB" id="A0A7J6TPD8"/>
<feature type="non-terminal residue" evidence="2">
    <location>
        <position position="171"/>
    </location>
</feature>
<keyword evidence="3" id="KW-1185">Reference proteome</keyword>
<dbReference type="EMBL" id="JABANO010009791">
    <property type="protein sequence ID" value="KAF4746226.1"/>
    <property type="molecule type" value="Genomic_DNA"/>
</dbReference>
<comment type="caution">
    <text evidence="2">The sequence shown here is derived from an EMBL/GenBank/DDBJ whole genome shotgun (WGS) entry which is preliminary data.</text>
</comment>